<protein>
    <recommendedName>
        <fullName evidence="1">Vps16 N-terminal domain-containing protein</fullName>
    </recommendedName>
</protein>
<dbReference type="Pfam" id="PF04841">
    <property type="entry name" value="Vps16_N"/>
    <property type="match status" value="1"/>
</dbReference>
<dbReference type="VEuPathDB" id="VectorBase:GBRI031026"/>
<dbReference type="AlphaFoldDB" id="A0A1A9WT63"/>
<reference evidence="3" key="1">
    <citation type="submission" date="2014-03" db="EMBL/GenBank/DDBJ databases">
        <authorList>
            <person name="Aksoy S."/>
            <person name="Warren W."/>
            <person name="Wilson R.K."/>
        </authorList>
    </citation>
    <scope>NUCLEOTIDE SEQUENCE [LARGE SCALE GENOMIC DNA]</scope>
    <source>
        <strain evidence="3">IAEA</strain>
    </source>
</reference>
<name>A0A1A9WT63_9MUSC</name>
<evidence type="ECO:0000259" key="1">
    <source>
        <dbReference type="Pfam" id="PF04841"/>
    </source>
</evidence>
<keyword evidence="3" id="KW-1185">Reference proteome</keyword>
<dbReference type="InterPro" id="IPR006926">
    <property type="entry name" value="Vps16_N"/>
</dbReference>
<organism evidence="2 3">
    <name type="scientific">Glossina brevipalpis</name>
    <dbReference type="NCBI Taxonomy" id="37001"/>
    <lineage>
        <taxon>Eukaryota</taxon>
        <taxon>Metazoa</taxon>
        <taxon>Ecdysozoa</taxon>
        <taxon>Arthropoda</taxon>
        <taxon>Hexapoda</taxon>
        <taxon>Insecta</taxon>
        <taxon>Pterygota</taxon>
        <taxon>Neoptera</taxon>
        <taxon>Endopterygota</taxon>
        <taxon>Diptera</taxon>
        <taxon>Brachycera</taxon>
        <taxon>Muscomorpha</taxon>
        <taxon>Hippoboscoidea</taxon>
        <taxon>Glossinidae</taxon>
        <taxon>Glossina</taxon>
    </lineage>
</organism>
<dbReference type="Proteomes" id="UP000091820">
    <property type="component" value="Unassembled WGS sequence"/>
</dbReference>
<dbReference type="EnsemblMetazoa" id="GBRI031026-RA">
    <property type="protein sequence ID" value="GBRI031026-PA"/>
    <property type="gene ID" value="GBRI031026"/>
</dbReference>
<accession>A0A1A9WT63</accession>
<sequence length="84" mass="9725">MGSVDIKQKYCEFDTDQKDVAKQIEWIMNAYKTGLDAVSFRLTIIMCTSCEIKEQKENSKAQAIKFEFQVIKIMMLNIYKATST</sequence>
<dbReference type="GO" id="GO:0005737">
    <property type="term" value="C:cytoplasm"/>
    <property type="evidence" value="ECO:0007669"/>
    <property type="project" value="InterPro"/>
</dbReference>
<reference evidence="2" key="2">
    <citation type="submission" date="2020-05" db="UniProtKB">
        <authorList>
            <consortium name="EnsemblMetazoa"/>
        </authorList>
    </citation>
    <scope>IDENTIFICATION</scope>
    <source>
        <strain evidence="2">IAEA</strain>
    </source>
</reference>
<evidence type="ECO:0000313" key="2">
    <source>
        <dbReference type="EnsemblMetazoa" id="GBRI031026-PA"/>
    </source>
</evidence>
<dbReference type="GO" id="GO:0006886">
    <property type="term" value="P:intracellular protein transport"/>
    <property type="evidence" value="ECO:0007669"/>
    <property type="project" value="InterPro"/>
</dbReference>
<proteinExistence type="predicted"/>
<evidence type="ECO:0000313" key="3">
    <source>
        <dbReference type="Proteomes" id="UP000091820"/>
    </source>
</evidence>
<feature type="domain" description="Vps16 N-terminal" evidence="1">
    <location>
        <begin position="1"/>
        <end position="39"/>
    </location>
</feature>
<dbReference type="STRING" id="37001.A0A1A9WT63"/>